<dbReference type="InterPro" id="IPR036779">
    <property type="entry name" value="LysM_dom_sf"/>
</dbReference>
<keyword evidence="1" id="KW-1133">Transmembrane helix</keyword>
<dbReference type="InterPro" id="IPR018392">
    <property type="entry name" value="LysM"/>
</dbReference>
<keyword evidence="1" id="KW-0472">Membrane</keyword>
<dbReference type="AlphaFoldDB" id="A0A9X7FEV6"/>
<organism evidence="4 6">
    <name type="scientific">Gardnerella swidsinskii</name>
    <dbReference type="NCBI Taxonomy" id="2792979"/>
    <lineage>
        <taxon>Bacteria</taxon>
        <taxon>Bacillati</taxon>
        <taxon>Actinomycetota</taxon>
        <taxon>Actinomycetes</taxon>
        <taxon>Bifidobacteriales</taxon>
        <taxon>Bifidobacteriaceae</taxon>
        <taxon>Gardnerella</taxon>
    </lineage>
</organism>
<dbReference type="SUPFAM" id="SSF54106">
    <property type="entry name" value="LysM domain"/>
    <property type="match status" value="1"/>
</dbReference>
<name>A0A9X7FEV6_9BIFI</name>
<proteinExistence type="predicted"/>
<evidence type="ECO:0000313" key="5">
    <source>
        <dbReference type="Proteomes" id="UP000186260"/>
    </source>
</evidence>
<dbReference type="Pfam" id="PF01476">
    <property type="entry name" value="LysM"/>
    <property type="match status" value="1"/>
</dbReference>
<evidence type="ECO:0000313" key="4">
    <source>
        <dbReference type="EMBL" id="PMC54924.1"/>
    </source>
</evidence>
<dbReference type="EMBL" id="CP019058">
    <property type="protein sequence ID" value="APW18609.1"/>
    <property type="molecule type" value="Genomic_DNA"/>
</dbReference>
<dbReference type="RefSeq" id="WP_012914030.1">
    <property type="nucleotide sequence ID" value="NZ_CP019058.1"/>
</dbReference>
<dbReference type="GeneID" id="95682016"/>
<evidence type="ECO:0000313" key="6">
    <source>
        <dbReference type="Proteomes" id="UP000235293"/>
    </source>
</evidence>
<feature type="transmembrane region" description="Helical" evidence="1">
    <location>
        <begin position="38"/>
        <end position="56"/>
    </location>
</feature>
<dbReference type="SMART" id="SM00257">
    <property type="entry name" value="LysM"/>
    <property type="match status" value="1"/>
</dbReference>
<reference evidence="4 6" key="3">
    <citation type="submission" date="2017-09" db="EMBL/GenBank/DDBJ databases">
        <title>Bacterial strain isolated from the female urinary microbiota.</title>
        <authorList>
            <person name="Thomas-White K."/>
            <person name="Kumar N."/>
            <person name="Forster S."/>
            <person name="Putonti C."/>
            <person name="Lawley T."/>
            <person name="Wolfe A.J."/>
        </authorList>
    </citation>
    <scope>NUCLEOTIDE SEQUENCE [LARGE SCALE GENOMIC DNA]</scope>
    <source>
        <strain evidence="4 6">UMB0411</strain>
    </source>
</reference>
<dbReference type="EMBL" id="PNGY01000001">
    <property type="protein sequence ID" value="PMC54924.1"/>
    <property type="molecule type" value="Genomic_DNA"/>
</dbReference>
<dbReference type="Proteomes" id="UP000235293">
    <property type="component" value="Unassembled WGS sequence"/>
</dbReference>
<sequence>MSTSLIRSGREVRVGMQENTYLIRKRCVSNKHARKTRVFRVTVLLMTAITFCTLFMPKTAVSAIPERVVTYTVRPGDTLWNYAATITPKNGDISDNVERLMALNHLSSEDLVIGQSINVPLNDAQ</sequence>
<protein>
    <submittedName>
        <fullName evidence="4">LysM peptidoglycan-binding domain-containing protein</fullName>
    </submittedName>
    <submittedName>
        <fullName evidence="3">Peptidase M23</fullName>
    </submittedName>
</protein>
<keyword evidence="5" id="KW-1185">Reference proteome</keyword>
<dbReference type="Gene3D" id="3.10.350.10">
    <property type="entry name" value="LysM domain"/>
    <property type="match status" value="1"/>
</dbReference>
<reference evidence="3" key="4">
    <citation type="journal article" date="2021" name="Pathogens">
        <title>Discrimination of Gardnerella Species by Combining MALDI-TOF Protein Profile, Chaperonin cpn60 Sequences, and Phenotypic Characteristics.</title>
        <authorList>
            <person name="Bulavaite A."/>
            <person name="Maier T."/>
            <person name="Pleckaityte M."/>
        </authorList>
    </citation>
    <scope>NUCLEOTIDE SEQUENCE</scope>
    <source>
        <strain evidence="3">GV37</strain>
    </source>
</reference>
<dbReference type="PROSITE" id="PS51782">
    <property type="entry name" value="LYSM"/>
    <property type="match status" value="1"/>
</dbReference>
<dbReference type="CDD" id="cd00118">
    <property type="entry name" value="LysM"/>
    <property type="match status" value="1"/>
</dbReference>
<accession>A0A9X7FEV6</accession>
<feature type="domain" description="LysM" evidence="2">
    <location>
        <begin position="69"/>
        <end position="119"/>
    </location>
</feature>
<dbReference type="Proteomes" id="UP000186260">
    <property type="component" value="Chromosome"/>
</dbReference>
<evidence type="ECO:0000259" key="2">
    <source>
        <dbReference type="PROSITE" id="PS51782"/>
    </source>
</evidence>
<evidence type="ECO:0000256" key="1">
    <source>
        <dbReference type="SAM" id="Phobius"/>
    </source>
</evidence>
<reference evidence="3" key="2">
    <citation type="submission" date="2017-01" db="EMBL/GenBank/DDBJ databases">
        <authorList>
            <person name="Timinskas A."/>
        </authorList>
    </citation>
    <scope>NUCLEOTIDE SEQUENCE</scope>
    <source>
        <strain evidence="3">GV37</strain>
    </source>
</reference>
<keyword evidence="1" id="KW-0812">Transmembrane</keyword>
<evidence type="ECO:0000313" key="3">
    <source>
        <dbReference type="EMBL" id="APW18609.1"/>
    </source>
</evidence>
<gene>
    <name evidence="3" type="ORF">BVL65_03300</name>
    <name evidence="4" type="ORF">CJ213_01975</name>
</gene>
<reference evidence="5" key="1">
    <citation type="submission" date="2017-01" db="EMBL/GenBank/DDBJ databases">
        <title>Gardnerella vaginalis bacteremia associated with severe acute encephalopathy in a young female patient: Case Report and characterization of the isolate.</title>
        <authorList>
            <person name="Tankovic J."/>
            <person name="Timinskas A."/>
            <person name="Zilnyte M."/>
            <person name="Janulaitiene M."/>
            <person name="Zvirbliene A."/>
            <person name="Pleckaityte M."/>
        </authorList>
    </citation>
    <scope>NUCLEOTIDE SEQUENCE [LARGE SCALE GENOMIC DNA]</scope>
    <source>
        <strain evidence="5">GV37</strain>
    </source>
</reference>